<evidence type="ECO:0000256" key="1">
    <source>
        <dbReference type="SAM" id="MobiDB-lite"/>
    </source>
</evidence>
<dbReference type="AlphaFoldDB" id="A0A166L1A9"/>
<dbReference type="Gene3D" id="3.40.30.10">
    <property type="entry name" value="Glutaredoxin"/>
    <property type="match status" value="1"/>
</dbReference>
<dbReference type="Pfam" id="PF02798">
    <property type="entry name" value="GST_N"/>
    <property type="match status" value="1"/>
</dbReference>
<accession>A0A166L1A9</accession>
<dbReference type="Proteomes" id="UP000076532">
    <property type="component" value="Unassembled WGS sequence"/>
</dbReference>
<dbReference type="SUPFAM" id="SSF52833">
    <property type="entry name" value="Thioredoxin-like"/>
    <property type="match status" value="1"/>
</dbReference>
<feature type="domain" description="GST N-terminal" evidence="2">
    <location>
        <begin position="72"/>
        <end position="107"/>
    </location>
</feature>
<dbReference type="InterPro" id="IPR004045">
    <property type="entry name" value="Glutathione_S-Trfase_N"/>
</dbReference>
<keyword evidence="4" id="KW-1185">Reference proteome</keyword>
<feature type="region of interest" description="Disordered" evidence="1">
    <location>
        <begin position="58"/>
        <end position="84"/>
    </location>
</feature>
<evidence type="ECO:0000259" key="2">
    <source>
        <dbReference type="Pfam" id="PF02798"/>
    </source>
</evidence>
<reference evidence="3 4" key="1">
    <citation type="journal article" date="2016" name="Mol. Biol. Evol.">
        <title>Comparative Genomics of Early-Diverging Mushroom-Forming Fungi Provides Insights into the Origins of Lignocellulose Decay Capabilities.</title>
        <authorList>
            <person name="Nagy L.G."/>
            <person name="Riley R."/>
            <person name="Tritt A."/>
            <person name="Adam C."/>
            <person name="Daum C."/>
            <person name="Floudas D."/>
            <person name="Sun H."/>
            <person name="Yadav J.S."/>
            <person name="Pangilinan J."/>
            <person name="Larsson K.H."/>
            <person name="Matsuura K."/>
            <person name="Barry K."/>
            <person name="Labutti K."/>
            <person name="Kuo R."/>
            <person name="Ohm R.A."/>
            <person name="Bhattacharya S.S."/>
            <person name="Shirouzu T."/>
            <person name="Yoshinaga Y."/>
            <person name="Martin F.M."/>
            <person name="Grigoriev I.V."/>
            <person name="Hibbett D.S."/>
        </authorList>
    </citation>
    <scope>NUCLEOTIDE SEQUENCE [LARGE SCALE GENOMIC DNA]</scope>
    <source>
        <strain evidence="3 4">CBS 109695</strain>
    </source>
</reference>
<evidence type="ECO:0000313" key="3">
    <source>
        <dbReference type="EMBL" id="KZP22469.1"/>
    </source>
</evidence>
<proteinExistence type="predicted"/>
<feature type="compositionally biased region" description="Polar residues" evidence="1">
    <location>
        <begin position="61"/>
        <end position="72"/>
    </location>
</feature>
<evidence type="ECO:0000313" key="4">
    <source>
        <dbReference type="Proteomes" id="UP000076532"/>
    </source>
</evidence>
<name>A0A166L1A9_9AGAM</name>
<organism evidence="3 4">
    <name type="scientific">Athelia psychrophila</name>
    <dbReference type="NCBI Taxonomy" id="1759441"/>
    <lineage>
        <taxon>Eukaryota</taxon>
        <taxon>Fungi</taxon>
        <taxon>Dikarya</taxon>
        <taxon>Basidiomycota</taxon>
        <taxon>Agaricomycotina</taxon>
        <taxon>Agaricomycetes</taxon>
        <taxon>Agaricomycetidae</taxon>
        <taxon>Atheliales</taxon>
        <taxon>Atheliaceae</taxon>
        <taxon>Athelia</taxon>
    </lineage>
</organism>
<gene>
    <name evidence="3" type="ORF">FIBSPDRAFT_483166</name>
</gene>
<dbReference type="InterPro" id="IPR036249">
    <property type="entry name" value="Thioredoxin-like_sf"/>
</dbReference>
<dbReference type="OrthoDB" id="249703at2759"/>
<sequence>MVLGGWGVLHRIDCYSKTWRTSRFACTSTAVAFFGASFQSSVFGGVLLHHARDIHVRLGPPQTSRSNSTPATSEGGHKAPDFVAKPPFGRVPFIDDDGLILYDSRAIGRKKCCGC</sequence>
<dbReference type="EMBL" id="KV417539">
    <property type="protein sequence ID" value="KZP22469.1"/>
    <property type="molecule type" value="Genomic_DNA"/>
</dbReference>
<protein>
    <recommendedName>
        <fullName evidence="2">GST N-terminal domain-containing protein</fullName>
    </recommendedName>
</protein>